<dbReference type="InterPro" id="IPR051605">
    <property type="entry name" value="CstA"/>
</dbReference>
<feature type="domain" description="CstA N-terminal" evidence="8">
    <location>
        <begin position="157"/>
        <end position="287"/>
    </location>
</feature>
<feature type="transmembrane region" description="Helical" evidence="7">
    <location>
        <begin position="153"/>
        <end position="173"/>
    </location>
</feature>
<feature type="transmembrane region" description="Helical" evidence="7">
    <location>
        <begin position="446"/>
        <end position="465"/>
    </location>
</feature>
<comment type="subcellular location">
    <subcellularLocation>
        <location evidence="1">Cell membrane</location>
        <topology evidence="1">Multi-pass membrane protein</topology>
    </subcellularLocation>
</comment>
<reference evidence="10" key="1">
    <citation type="submission" date="2019-06" db="EMBL/GenBank/DDBJ databases">
        <title>Alistipes onderdonkii subsp. vulgaris subsp. nov., Alistipes dispar sp. nov. and Alistipes communis sp. nov., isolated from human faeces, and creation of Alistipes onderdonkii subsp. onderdonkii subsp. nov.</title>
        <authorList>
            <person name="Sakamoto M."/>
            <person name="Ikeyama N."/>
            <person name="Ogata Y."/>
            <person name="Suda W."/>
            <person name="Iino T."/>
            <person name="Hattori M."/>
            <person name="Ohkuma M."/>
        </authorList>
    </citation>
    <scope>NUCLEOTIDE SEQUENCE [LARGE SCALE GENOMIC DNA]</scope>
    <source>
        <strain evidence="10">5CPEGH6</strain>
    </source>
</reference>
<dbReference type="PANTHER" id="PTHR30252">
    <property type="entry name" value="INNER MEMBRANE PEPTIDE TRANSPORTER"/>
    <property type="match status" value="1"/>
</dbReference>
<dbReference type="RefSeq" id="WP_141428428.1">
    <property type="nucleotide sequence ID" value="NZ_AP019736.1"/>
</dbReference>
<keyword evidence="6 7" id="KW-0472">Membrane</keyword>
<evidence type="ECO:0000256" key="3">
    <source>
        <dbReference type="ARBA" id="ARBA00022475"/>
    </source>
</evidence>
<dbReference type="InterPro" id="IPR003706">
    <property type="entry name" value="CstA_N"/>
</dbReference>
<dbReference type="KEGG" id="ada:A5CPEGH6_12640"/>
<evidence type="ECO:0000259" key="8">
    <source>
        <dbReference type="Pfam" id="PF02554"/>
    </source>
</evidence>
<feature type="transmembrane region" description="Helical" evidence="7">
    <location>
        <begin position="363"/>
        <end position="382"/>
    </location>
</feature>
<evidence type="ECO:0000256" key="7">
    <source>
        <dbReference type="SAM" id="Phobius"/>
    </source>
</evidence>
<dbReference type="Pfam" id="PF02554">
    <property type="entry name" value="CstA"/>
    <property type="match status" value="2"/>
</dbReference>
<dbReference type="AlphaFoldDB" id="A0A4Y1X289"/>
<feature type="transmembrane region" description="Helical" evidence="7">
    <location>
        <begin position="67"/>
        <end position="93"/>
    </location>
</feature>
<feature type="transmembrane region" description="Helical" evidence="7">
    <location>
        <begin position="388"/>
        <end position="409"/>
    </location>
</feature>
<keyword evidence="5 7" id="KW-1133">Transmembrane helix</keyword>
<evidence type="ECO:0000256" key="1">
    <source>
        <dbReference type="ARBA" id="ARBA00004651"/>
    </source>
</evidence>
<organism evidence="9 10">
    <name type="scientific">Alistipes dispar</name>
    <dbReference type="NCBI Taxonomy" id="2585119"/>
    <lineage>
        <taxon>Bacteria</taxon>
        <taxon>Pseudomonadati</taxon>
        <taxon>Bacteroidota</taxon>
        <taxon>Bacteroidia</taxon>
        <taxon>Bacteroidales</taxon>
        <taxon>Rikenellaceae</taxon>
        <taxon>Alistipes</taxon>
    </lineage>
</organism>
<dbReference type="GeneID" id="98673241"/>
<evidence type="ECO:0000313" key="10">
    <source>
        <dbReference type="Proteomes" id="UP000319374"/>
    </source>
</evidence>
<feature type="transmembrane region" description="Helical" evidence="7">
    <location>
        <begin position="266"/>
        <end position="289"/>
    </location>
</feature>
<dbReference type="GO" id="GO:0009267">
    <property type="term" value="P:cellular response to starvation"/>
    <property type="evidence" value="ECO:0007669"/>
    <property type="project" value="InterPro"/>
</dbReference>
<feature type="transmembrane region" description="Helical" evidence="7">
    <location>
        <begin position="318"/>
        <end position="342"/>
    </location>
</feature>
<gene>
    <name evidence="9" type="ORF">A5CPEGH6_12640</name>
</gene>
<evidence type="ECO:0000313" key="9">
    <source>
        <dbReference type="EMBL" id="BBL06626.1"/>
    </source>
</evidence>
<proteinExistence type="inferred from homology"/>
<sequence>MVTFLLCLALLVAAYFTYGRYLERLAGADARSETPCRRLYDGVDYVPLPRWRIFLIQLLNIAGTGPIFGAILGACFGPVAFLWITFGGIFMGAMHDYLSGMMLVRNDGLSIPEVVGRYLGGGMRQFMRVFSVLLLVLVGAVFLLSPAQLLANIVPAVSCPAWVWIILAYYFVATLLPIDKIIGKVYPVFGVALVAMALGLLGALLFGGYRIPEMTTFANFQLDASSVPIVPTLFITIACGAISGFHATQSPLMARCVGNERECRSVFYGAMISESVIALIWAAVAMAFFGGAGGLSEALGEHGNSAAWAVDTISNGTLGVVGGILALLGVVAAPITSGDTAFRSARLIIADMLHIDQRSKLKRFYICIPLFAVGYGITLVDFDVVWRYFAWTNQTLATIVLWAVVVYMVRRRSNRWVALLPAVFMTFICASFVFVSGQFFGMENRTAAYLLGGAATLAVLVLMLFKLRRDDAQSLS</sequence>
<comment type="similarity">
    <text evidence="2">Belongs to the peptide transporter carbon starvation (CstA) (TC 2.A.114) family.</text>
</comment>
<evidence type="ECO:0000256" key="4">
    <source>
        <dbReference type="ARBA" id="ARBA00022692"/>
    </source>
</evidence>
<dbReference type="PANTHER" id="PTHR30252:SF4">
    <property type="entry name" value="CARBON STARVATION"/>
    <property type="match status" value="1"/>
</dbReference>
<accession>A0A4Y1X289</accession>
<keyword evidence="3" id="KW-1003">Cell membrane</keyword>
<feature type="transmembrane region" description="Helical" evidence="7">
    <location>
        <begin position="185"/>
        <end position="206"/>
    </location>
</feature>
<keyword evidence="10" id="KW-1185">Reference proteome</keyword>
<evidence type="ECO:0000256" key="6">
    <source>
        <dbReference type="ARBA" id="ARBA00023136"/>
    </source>
</evidence>
<feature type="domain" description="CstA N-terminal" evidence="8">
    <location>
        <begin position="4"/>
        <end position="152"/>
    </location>
</feature>
<keyword evidence="4 7" id="KW-0812">Transmembrane</keyword>
<dbReference type="Proteomes" id="UP000319374">
    <property type="component" value="Chromosome"/>
</dbReference>
<dbReference type="EMBL" id="AP019736">
    <property type="protein sequence ID" value="BBL06626.1"/>
    <property type="molecule type" value="Genomic_DNA"/>
</dbReference>
<feature type="transmembrane region" description="Helical" evidence="7">
    <location>
        <begin position="416"/>
        <end position="440"/>
    </location>
</feature>
<name>A0A4Y1X289_9BACT</name>
<feature type="transmembrane region" description="Helical" evidence="7">
    <location>
        <begin position="226"/>
        <end position="245"/>
    </location>
</feature>
<evidence type="ECO:0000256" key="5">
    <source>
        <dbReference type="ARBA" id="ARBA00022989"/>
    </source>
</evidence>
<evidence type="ECO:0000256" key="2">
    <source>
        <dbReference type="ARBA" id="ARBA00007755"/>
    </source>
</evidence>
<protein>
    <submittedName>
        <fullName evidence="9">Carbon starvation protein CstA</fullName>
    </submittedName>
</protein>
<feature type="transmembrane region" description="Helical" evidence="7">
    <location>
        <begin position="126"/>
        <end position="147"/>
    </location>
</feature>
<dbReference type="GO" id="GO:0005886">
    <property type="term" value="C:plasma membrane"/>
    <property type="evidence" value="ECO:0007669"/>
    <property type="project" value="UniProtKB-SubCell"/>
</dbReference>
<dbReference type="OrthoDB" id="9761224at2"/>